<dbReference type="Proteomes" id="UP001174909">
    <property type="component" value="Unassembled WGS sequence"/>
</dbReference>
<evidence type="ECO:0000256" key="3">
    <source>
        <dbReference type="ARBA" id="ARBA00023157"/>
    </source>
</evidence>
<evidence type="ECO:0000256" key="4">
    <source>
        <dbReference type="ARBA" id="ARBA00023180"/>
    </source>
</evidence>
<dbReference type="GO" id="GO:0005886">
    <property type="term" value="C:plasma membrane"/>
    <property type="evidence" value="ECO:0007669"/>
    <property type="project" value="TreeGrafter"/>
</dbReference>
<evidence type="ECO:0000313" key="8">
    <source>
        <dbReference type="Proteomes" id="UP001174909"/>
    </source>
</evidence>
<name>A0AA35WYS4_GEOBA</name>
<dbReference type="Pfam" id="PF00047">
    <property type="entry name" value="ig"/>
    <property type="match status" value="2"/>
</dbReference>
<feature type="domain" description="Ig-like" evidence="6">
    <location>
        <begin position="202"/>
        <end position="240"/>
    </location>
</feature>
<keyword evidence="7" id="KW-0418">Kinase</keyword>
<dbReference type="SMART" id="SM00409">
    <property type="entry name" value="IG"/>
    <property type="match status" value="2"/>
</dbReference>
<sequence length="240" mass="25418">MGPEDMILEYSDVLTATFTCTAFGGDDAPLAIDWLSQATGFNAISRIDGINADNSTTSSITTLPLSLSDRGSIYTCDVTYESAPGDDNEASATVDIVPATTEDPQNVFIGVGLGRNATFSCSAYGGPTETIPSLEFTWTGPVGINVSIQVTEVVDDIATNTLTLVNVTEDFEGNYSCSVAYSDIQMITYISEIATLSAVRGPLIITEPPIDSVEERGNSVTFYCTAVGNGTLNITWRLSL</sequence>
<dbReference type="PANTHER" id="PTHR11640">
    <property type="entry name" value="NEPHRIN"/>
    <property type="match status" value="1"/>
</dbReference>
<evidence type="ECO:0000256" key="2">
    <source>
        <dbReference type="ARBA" id="ARBA00023136"/>
    </source>
</evidence>
<keyword evidence="8" id="KW-1185">Reference proteome</keyword>
<dbReference type="CDD" id="cd00096">
    <property type="entry name" value="Ig"/>
    <property type="match status" value="1"/>
</dbReference>
<keyword evidence="2" id="KW-0472">Membrane</keyword>
<keyword evidence="5" id="KW-0393">Immunoglobulin domain</keyword>
<keyword evidence="3" id="KW-1015">Disulfide bond</keyword>
<protein>
    <submittedName>
        <fullName evidence="7">Tyrosine-protein kinase-like otk</fullName>
    </submittedName>
</protein>
<dbReference type="GO" id="GO:0050839">
    <property type="term" value="F:cell adhesion molecule binding"/>
    <property type="evidence" value="ECO:0007669"/>
    <property type="project" value="TreeGrafter"/>
</dbReference>
<dbReference type="InterPro" id="IPR013151">
    <property type="entry name" value="Immunoglobulin_dom"/>
</dbReference>
<dbReference type="InterPro" id="IPR013783">
    <property type="entry name" value="Ig-like_fold"/>
</dbReference>
<dbReference type="Gene3D" id="2.60.40.10">
    <property type="entry name" value="Immunoglobulins"/>
    <property type="match status" value="2"/>
</dbReference>
<comment type="subcellular location">
    <subcellularLocation>
        <location evidence="1">Membrane</location>
        <topology evidence="1">Single-pass type I membrane protein</topology>
    </subcellularLocation>
</comment>
<comment type="caution">
    <text evidence="7">The sequence shown here is derived from an EMBL/GenBank/DDBJ whole genome shotgun (WGS) entry which is preliminary data.</text>
</comment>
<dbReference type="EMBL" id="CASHTH010002963">
    <property type="protein sequence ID" value="CAI8037869.1"/>
    <property type="molecule type" value="Genomic_DNA"/>
</dbReference>
<dbReference type="InterPro" id="IPR007110">
    <property type="entry name" value="Ig-like_dom"/>
</dbReference>
<evidence type="ECO:0000256" key="1">
    <source>
        <dbReference type="ARBA" id="ARBA00004479"/>
    </source>
</evidence>
<proteinExistence type="predicted"/>
<organism evidence="7 8">
    <name type="scientific">Geodia barretti</name>
    <name type="common">Barrett's horny sponge</name>
    <dbReference type="NCBI Taxonomy" id="519541"/>
    <lineage>
        <taxon>Eukaryota</taxon>
        <taxon>Metazoa</taxon>
        <taxon>Porifera</taxon>
        <taxon>Demospongiae</taxon>
        <taxon>Heteroscleromorpha</taxon>
        <taxon>Tetractinellida</taxon>
        <taxon>Astrophorina</taxon>
        <taxon>Geodiidae</taxon>
        <taxon>Geodia</taxon>
    </lineage>
</organism>
<dbReference type="GO" id="GO:0005911">
    <property type="term" value="C:cell-cell junction"/>
    <property type="evidence" value="ECO:0007669"/>
    <property type="project" value="TreeGrafter"/>
</dbReference>
<feature type="non-terminal residue" evidence="7">
    <location>
        <position position="1"/>
    </location>
</feature>
<dbReference type="PANTHER" id="PTHR11640:SF164">
    <property type="entry name" value="MAM DOMAIN-CONTAINING GLYCOSYLPHOSPHATIDYLINOSITOL ANCHOR PROTEIN 1"/>
    <property type="match status" value="1"/>
</dbReference>
<keyword evidence="7" id="KW-0808">Transferase</keyword>
<evidence type="ECO:0000256" key="5">
    <source>
        <dbReference type="ARBA" id="ARBA00023319"/>
    </source>
</evidence>
<dbReference type="InterPro" id="IPR036179">
    <property type="entry name" value="Ig-like_dom_sf"/>
</dbReference>
<feature type="domain" description="Ig-like" evidence="6">
    <location>
        <begin position="98"/>
        <end position="188"/>
    </location>
</feature>
<gene>
    <name evidence="7" type="ORF">GBAR_LOCUS21155</name>
</gene>
<accession>A0AA35WYS4</accession>
<reference evidence="7" key="1">
    <citation type="submission" date="2023-03" db="EMBL/GenBank/DDBJ databases">
        <authorList>
            <person name="Steffen K."/>
            <person name="Cardenas P."/>
        </authorList>
    </citation>
    <scope>NUCLEOTIDE SEQUENCE</scope>
</reference>
<dbReference type="GO" id="GO:0016301">
    <property type="term" value="F:kinase activity"/>
    <property type="evidence" value="ECO:0007669"/>
    <property type="project" value="UniProtKB-KW"/>
</dbReference>
<dbReference type="SUPFAM" id="SSF48726">
    <property type="entry name" value="Immunoglobulin"/>
    <property type="match status" value="2"/>
</dbReference>
<dbReference type="GO" id="GO:0098609">
    <property type="term" value="P:cell-cell adhesion"/>
    <property type="evidence" value="ECO:0007669"/>
    <property type="project" value="TreeGrafter"/>
</dbReference>
<dbReference type="InterPro" id="IPR051275">
    <property type="entry name" value="Cell_adhesion_signaling"/>
</dbReference>
<evidence type="ECO:0000259" key="6">
    <source>
        <dbReference type="PROSITE" id="PS50835"/>
    </source>
</evidence>
<dbReference type="InterPro" id="IPR003599">
    <property type="entry name" value="Ig_sub"/>
</dbReference>
<feature type="domain" description="Ig-like" evidence="6">
    <location>
        <begin position="3"/>
        <end position="93"/>
    </location>
</feature>
<dbReference type="AlphaFoldDB" id="A0AA35WYS4"/>
<evidence type="ECO:0000313" key="7">
    <source>
        <dbReference type="EMBL" id="CAI8037869.1"/>
    </source>
</evidence>
<dbReference type="PROSITE" id="PS50835">
    <property type="entry name" value="IG_LIKE"/>
    <property type="match status" value="3"/>
</dbReference>
<keyword evidence="4" id="KW-0325">Glycoprotein</keyword>